<dbReference type="SMART" id="SM00249">
    <property type="entry name" value="PHD"/>
    <property type="match status" value="1"/>
</dbReference>
<dbReference type="STRING" id="13333.U5D2N4"/>
<dbReference type="InterPro" id="IPR002999">
    <property type="entry name" value="Tudor"/>
</dbReference>
<dbReference type="PANTHER" id="PTHR45623">
    <property type="entry name" value="CHROMODOMAIN-HELICASE-DNA-BINDING PROTEIN 3-RELATED-RELATED"/>
    <property type="match status" value="1"/>
</dbReference>
<dbReference type="InterPro" id="IPR049730">
    <property type="entry name" value="SNF2/RAD54-like_C"/>
</dbReference>
<dbReference type="CDD" id="cd18793">
    <property type="entry name" value="SF2_C_SNF"/>
    <property type="match status" value="1"/>
</dbReference>
<dbReference type="CDD" id="cd04508">
    <property type="entry name" value="Tudor_SF"/>
    <property type="match status" value="1"/>
</dbReference>
<dbReference type="GO" id="GO:0140658">
    <property type="term" value="F:ATP-dependent chromatin remodeler activity"/>
    <property type="evidence" value="ECO:0000318"/>
    <property type="project" value="GO_Central"/>
</dbReference>
<dbReference type="eggNOG" id="KOG0383">
    <property type="taxonomic scope" value="Eukaryota"/>
</dbReference>
<dbReference type="GO" id="GO:0003677">
    <property type="term" value="F:DNA binding"/>
    <property type="evidence" value="ECO:0000318"/>
    <property type="project" value="GO_Central"/>
</dbReference>
<evidence type="ECO:0000256" key="2">
    <source>
        <dbReference type="ARBA" id="ARBA00022723"/>
    </source>
</evidence>
<dbReference type="SMART" id="SM00487">
    <property type="entry name" value="DEXDc"/>
    <property type="match status" value="1"/>
</dbReference>
<dbReference type="Pfam" id="PF00628">
    <property type="entry name" value="PHD"/>
    <property type="match status" value="1"/>
</dbReference>
<dbReference type="GO" id="GO:0008270">
    <property type="term" value="F:zinc ion binding"/>
    <property type="evidence" value="ECO:0007669"/>
    <property type="project" value="UniProtKB-KW"/>
</dbReference>
<dbReference type="GO" id="GO:0003682">
    <property type="term" value="F:chromatin binding"/>
    <property type="evidence" value="ECO:0000318"/>
    <property type="project" value="GO_Central"/>
</dbReference>
<dbReference type="InterPro" id="IPR001965">
    <property type="entry name" value="Znf_PHD"/>
</dbReference>
<dbReference type="SMART" id="SM00490">
    <property type="entry name" value="HELICc"/>
    <property type="match status" value="1"/>
</dbReference>
<dbReference type="SMART" id="SM00298">
    <property type="entry name" value="CHROMO"/>
    <property type="match status" value="2"/>
</dbReference>
<evidence type="ECO:0000256" key="8">
    <source>
        <dbReference type="ARBA" id="ARBA00022840"/>
    </source>
</evidence>
<dbReference type="PROSITE" id="PS50016">
    <property type="entry name" value="ZF_PHD_2"/>
    <property type="match status" value="1"/>
</dbReference>
<feature type="region of interest" description="Disordered" evidence="13">
    <location>
        <begin position="280"/>
        <end position="414"/>
    </location>
</feature>
<protein>
    <submittedName>
        <fullName evidence="18">Uncharacterized protein</fullName>
    </submittedName>
</protein>
<keyword evidence="2" id="KW-0479">Metal-binding</keyword>
<dbReference type="InterPro" id="IPR013083">
    <property type="entry name" value="Znf_RING/FYVE/PHD"/>
</dbReference>
<dbReference type="EMBL" id="KI392062">
    <property type="protein sequence ID" value="ERN19886.1"/>
    <property type="molecule type" value="Genomic_DNA"/>
</dbReference>
<feature type="domain" description="PHD-type" evidence="15">
    <location>
        <begin position="477"/>
        <end position="529"/>
    </location>
</feature>
<dbReference type="Gramene" id="ERN19886">
    <property type="protein sequence ID" value="ERN19886"/>
    <property type="gene ID" value="AMTR_s00071p00058700"/>
</dbReference>
<dbReference type="InterPro" id="IPR011011">
    <property type="entry name" value="Znf_FYVE_PHD"/>
</dbReference>
<dbReference type="InterPro" id="IPR014001">
    <property type="entry name" value="Helicase_ATP-bd"/>
</dbReference>
<comment type="subcellular location">
    <subcellularLocation>
        <location evidence="1">Nucleus</location>
    </subcellularLocation>
</comment>
<evidence type="ECO:0000256" key="5">
    <source>
        <dbReference type="ARBA" id="ARBA00022771"/>
    </source>
</evidence>
<dbReference type="SUPFAM" id="SSF63748">
    <property type="entry name" value="Tudor/PWWP/MBT"/>
    <property type="match status" value="1"/>
</dbReference>
<proteinExistence type="predicted"/>
<dbReference type="Pfam" id="PF00385">
    <property type="entry name" value="Chromo"/>
    <property type="match status" value="2"/>
</dbReference>
<dbReference type="GO" id="GO:0005634">
    <property type="term" value="C:nucleus"/>
    <property type="evidence" value="ECO:0000318"/>
    <property type="project" value="GO_Central"/>
</dbReference>
<dbReference type="GO" id="GO:0000785">
    <property type="term" value="C:chromatin"/>
    <property type="evidence" value="ECO:0000318"/>
    <property type="project" value="GO_Central"/>
</dbReference>
<dbReference type="SUPFAM" id="SSF54160">
    <property type="entry name" value="Chromo domain-like"/>
    <property type="match status" value="2"/>
</dbReference>
<dbReference type="Pfam" id="PF00176">
    <property type="entry name" value="SNF2-rel_dom"/>
    <property type="match status" value="1"/>
</dbReference>
<feature type="domain" description="Chromo" evidence="14">
    <location>
        <begin position="623"/>
        <end position="674"/>
    </location>
</feature>
<dbReference type="GO" id="GO:0016887">
    <property type="term" value="F:ATP hydrolysis activity"/>
    <property type="evidence" value="ECO:0000318"/>
    <property type="project" value="GO_Central"/>
</dbReference>
<evidence type="ECO:0000256" key="1">
    <source>
        <dbReference type="ARBA" id="ARBA00004123"/>
    </source>
</evidence>
<name>U5D2N4_AMBTC</name>
<dbReference type="InterPro" id="IPR000330">
    <property type="entry name" value="SNF2_N"/>
</dbReference>
<dbReference type="PROSITE" id="PS50013">
    <property type="entry name" value="CHROMO_2"/>
    <property type="match status" value="2"/>
</dbReference>
<evidence type="ECO:0000256" key="9">
    <source>
        <dbReference type="ARBA" id="ARBA00023015"/>
    </source>
</evidence>
<dbReference type="Gene3D" id="2.30.30.140">
    <property type="match status" value="1"/>
</dbReference>
<keyword evidence="5 12" id="KW-0863">Zinc-finger</keyword>
<dbReference type="InterPro" id="IPR001650">
    <property type="entry name" value="Helicase_C-like"/>
</dbReference>
<feature type="compositionally biased region" description="Polar residues" evidence="13">
    <location>
        <begin position="1349"/>
        <end position="1360"/>
    </location>
</feature>
<evidence type="ECO:0000313" key="18">
    <source>
        <dbReference type="EMBL" id="ERN19886.1"/>
    </source>
</evidence>
<dbReference type="PROSITE" id="PS00598">
    <property type="entry name" value="CHROMO_1"/>
    <property type="match status" value="1"/>
</dbReference>
<dbReference type="GO" id="GO:0005524">
    <property type="term" value="F:ATP binding"/>
    <property type="evidence" value="ECO:0007669"/>
    <property type="project" value="UniProtKB-KW"/>
</dbReference>
<evidence type="ECO:0000259" key="15">
    <source>
        <dbReference type="PROSITE" id="PS50016"/>
    </source>
</evidence>
<dbReference type="InterPro" id="IPR000953">
    <property type="entry name" value="Chromo/chromo_shadow_dom"/>
</dbReference>
<evidence type="ECO:0000256" key="13">
    <source>
        <dbReference type="SAM" id="MobiDB-lite"/>
    </source>
</evidence>
<dbReference type="PROSITE" id="PS01359">
    <property type="entry name" value="ZF_PHD_1"/>
    <property type="match status" value="1"/>
</dbReference>
<evidence type="ECO:0000313" key="19">
    <source>
        <dbReference type="Proteomes" id="UP000017836"/>
    </source>
</evidence>
<dbReference type="InterPro" id="IPR027417">
    <property type="entry name" value="P-loop_NTPase"/>
</dbReference>
<dbReference type="SUPFAM" id="SSF57903">
    <property type="entry name" value="FYVE/PHD zinc finger"/>
    <property type="match status" value="1"/>
</dbReference>
<evidence type="ECO:0000256" key="6">
    <source>
        <dbReference type="ARBA" id="ARBA00022801"/>
    </source>
</evidence>
<dbReference type="Gene3D" id="3.40.50.10810">
    <property type="entry name" value="Tandem AAA-ATPase domain"/>
    <property type="match status" value="1"/>
</dbReference>
<evidence type="ECO:0000256" key="3">
    <source>
        <dbReference type="ARBA" id="ARBA00022737"/>
    </source>
</evidence>
<accession>U5D2N4</accession>
<dbReference type="SMART" id="SM00333">
    <property type="entry name" value="TUDOR"/>
    <property type="match status" value="1"/>
</dbReference>
<dbReference type="PROSITE" id="PS51194">
    <property type="entry name" value="HELICASE_CTER"/>
    <property type="match status" value="1"/>
</dbReference>
<dbReference type="PROSITE" id="PS51192">
    <property type="entry name" value="HELICASE_ATP_BIND_1"/>
    <property type="match status" value="1"/>
</dbReference>
<dbReference type="InterPro" id="IPR016197">
    <property type="entry name" value="Chromo-like_dom_sf"/>
</dbReference>
<gene>
    <name evidence="18" type="ORF">AMTR_s00071p00058700</name>
</gene>
<keyword evidence="3" id="KW-0677">Repeat</keyword>
<feature type="region of interest" description="Disordered" evidence="13">
    <location>
        <begin position="1286"/>
        <end position="1360"/>
    </location>
</feature>
<keyword evidence="7" id="KW-0862">Zinc</keyword>
<keyword evidence="8" id="KW-0067">ATP-binding</keyword>
<feature type="domain" description="Helicase C-terminal" evidence="17">
    <location>
        <begin position="1043"/>
        <end position="1200"/>
    </location>
</feature>
<evidence type="ECO:0000256" key="4">
    <source>
        <dbReference type="ARBA" id="ARBA00022741"/>
    </source>
</evidence>
<keyword evidence="4" id="KW-0547">Nucleotide-binding</keyword>
<dbReference type="HOGENOM" id="CLU_257074_0_0_1"/>
<dbReference type="OrthoDB" id="5857104at2759"/>
<sequence>MAPSSSSLPNKVAPGDSILVYWDGDRKWYGAEVVSVRENLDCEVVYEDGESEVLNLGDVKYMMRKWKSSTRERKSRRGGDHGLLSVQEMLFSMEDRIPPSVAFEKDLGWWKQWHDRVSKDVKSMNIRGTMNAALEFALQIKPEILLPWWATNSEDWKMRLRTASTVAEAQLVVRDLQFKAIDWFHARELFTLDITRSGNEANGTQNPDHGDPSDAVGVSCKACPQDGVNGEKKHPKLENNGFLKSCCTAVSAIDVNIEHLPRLSPKRLRNKVVELGAVASPTRRRSIRLQGKLPLTEGPTSPKRIRKADTPESSIASDSTSSSAVAENCSELSEIHDHSDSGCSTDDDPGQFPTRGPLTRLRSLKGHDKSKNNMRRGSRSCVVRASESLDGTAMKTKQSQQPSRGPVTRLRSCKGEDKMNRTVGKINRSCNVRAPKSLDGNAAETCGNDGGAEEVIPTNETTHEFAAGIAFSGSSDGFICYVCQIDGGNDLLLLCDGDRCELSFHTFCLYPPLPVVPEGDWLCPHCVASSSMSLGHRRCAKPLSRLKIQSIVGRKRKLVDPMNNVIHDLYLVKWKGFSHHHDTWVPADWISQVHRLRVQSFLQKRLFMEDGFFLIDERKPEWFKIDRVIACREKSNNNMLDFDDTSQQCQNGAGEYEFLVKWMGLDYCEATWETSCTDELLAQADKLVQRHRIANEICEHHSSGSHLIAFTEQPCYLKGGILHEYQVFGLNWILSNFLDKRSVILADDMGLGKTVQAVSFIYCMKQERLCSDPVLVITPKSVIPHWEKEFRSWAEDLNVIVYQGERQSRKYIREHEFYSSKKGVLFDALVTNYELILQDNTKLRKFRWSAIIVDEGHKLKNIDCKLTTLLKNYDTDFRLLLTGTPLQNTLFELFALLNFLDPREFPDSRTDYSSYASIGLDIEEGVPCDSVANISKVQDLLRKRVLRRVKSDVLREMLPPKKWVRVPCALSKFQRDIYANLLKKNYKTFYKEFNGRRIAMTSLLMDLRKCCNHPYLFPGQESLKSSRDETFHSLVEASGKLQLLEKLLPKFKERGERVLIFSQMTKVLDILEDFLFCLGFTYFRIDGQTSASARHQQIQEFNKPETPVFIFLISTRAGGLGISLPAANRVIIYDPDFNPFVDLQAQSRAHRIGQVRPVVVYQLITLGSVEEKILERAKMKLVIENLVMNRNPKLNVKELHTILLHGARKILSKQSLGSTSITYDEEAIATLLGMNPLADEKCGVDDNGYLGSIMPESFGPTGQNEQMNLPPKANEWEEIIGHPIDDLRSEGLGRGKRQKKAVTYECDEVSDSDEQYSPNTDDDGYDDNEDDDDTSMASDDALVKEITKKNTPQYNENCGI</sequence>
<reference evidence="19" key="1">
    <citation type="journal article" date="2013" name="Science">
        <title>The Amborella genome and the evolution of flowering plants.</title>
        <authorList>
            <consortium name="Amborella Genome Project"/>
        </authorList>
    </citation>
    <scope>NUCLEOTIDE SEQUENCE [LARGE SCALE GENOMIC DNA]</scope>
</reference>
<dbReference type="Pfam" id="PF00271">
    <property type="entry name" value="Helicase_C"/>
    <property type="match status" value="1"/>
</dbReference>
<feature type="domain" description="Chromo" evidence="14">
    <location>
        <begin position="546"/>
        <end position="605"/>
    </location>
</feature>
<keyword evidence="6" id="KW-0378">Hydrolase</keyword>
<dbReference type="InterPro" id="IPR019787">
    <property type="entry name" value="Znf_PHD-finger"/>
</dbReference>
<keyword evidence="10" id="KW-0804">Transcription</keyword>
<evidence type="ECO:0000256" key="7">
    <source>
        <dbReference type="ARBA" id="ARBA00022833"/>
    </source>
</evidence>
<evidence type="ECO:0000259" key="16">
    <source>
        <dbReference type="PROSITE" id="PS51192"/>
    </source>
</evidence>
<dbReference type="InterPro" id="IPR023780">
    <property type="entry name" value="Chromo_domain"/>
</dbReference>
<dbReference type="SUPFAM" id="SSF52540">
    <property type="entry name" value="P-loop containing nucleoside triphosphate hydrolases"/>
    <property type="match status" value="2"/>
</dbReference>
<dbReference type="Proteomes" id="UP000017836">
    <property type="component" value="Unassembled WGS sequence"/>
</dbReference>
<dbReference type="Gene3D" id="3.30.40.10">
    <property type="entry name" value="Zinc/RING finger domain, C3HC4 (zinc finger)"/>
    <property type="match status" value="1"/>
</dbReference>
<feature type="compositionally biased region" description="Acidic residues" evidence="13">
    <location>
        <begin position="1305"/>
        <end position="1334"/>
    </location>
</feature>
<evidence type="ECO:0000256" key="11">
    <source>
        <dbReference type="ARBA" id="ARBA00023242"/>
    </source>
</evidence>
<keyword evidence="19" id="KW-1185">Reference proteome</keyword>
<feature type="domain" description="Helicase ATP-binding" evidence="16">
    <location>
        <begin position="734"/>
        <end position="903"/>
    </location>
</feature>
<dbReference type="GO" id="GO:0042393">
    <property type="term" value="F:histone binding"/>
    <property type="evidence" value="ECO:0000318"/>
    <property type="project" value="GO_Central"/>
</dbReference>
<dbReference type="Gene3D" id="2.40.50.40">
    <property type="match status" value="2"/>
</dbReference>
<dbReference type="GO" id="GO:0006338">
    <property type="term" value="P:chromatin remodeling"/>
    <property type="evidence" value="ECO:0000318"/>
    <property type="project" value="GO_Central"/>
</dbReference>
<dbReference type="CDD" id="cd15515">
    <property type="entry name" value="PHD1_KDM5A_like"/>
    <property type="match status" value="1"/>
</dbReference>
<keyword evidence="11" id="KW-0539">Nucleus</keyword>
<evidence type="ECO:0000259" key="17">
    <source>
        <dbReference type="PROSITE" id="PS51194"/>
    </source>
</evidence>
<organism evidence="18 19">
    <name type="scientific">Amborella trichopoda</name>
    <dbReference type="NCBI Taxonomy" id="13333"/>
    <lineage>
        <taxon>Eukaryota</taxon>
        <taxon>Viridiplantae</taxon>
        <taxon>Streptophyta</taxon>
        <taxon>Embryophyta</taxon>
        <taxon>Tracheophyta</taxon>
        <taxon>Spermatophyta</taxon>
        <taxon>Magnoliopsida</taxon>
        <taxon>Amborellales</taxon>
        <taxon>Amborellaceae</taxon>
        <taxon>Amborella</taxon>
    </lineage>
</organism>
<evidence type="ECO:0000259" key="14">
    <source>
        <dbReference type="PROSITE" id="PS50013"/>
    </source>
</evidence>
<keyword evidence="9" id="KW-0805">Transcription regulation</keyword>
<evidence type="ECO:0000256" key="10">
    <source>
        <dbReference type="ARBA" id="ARBA00023163"/>
    </source>
</evidence>
<dbReference type="OMA" id="DGDRKWY"/>
<dbReference type="InterPro" id="IPR023779">
    <property type="entry name" value="Chromodomain_CS"/>
</dbReference>
<dbReference type="InterPro" id="IPR019786">
    <property type="entry name" value="Zinc_finger_PHD-type_CS"/>
</dbReference>
<evidence type="ECO:0000256" key="12">
    <source>
        <dbReference type="PROSITE-ProRule" id="PRU00146"/>
    </source>
</evidence>
<feature type="compositionally biased region" description="Low complexity" evidence="13">
    <location>
        <begin position="313"/>
        <end position="326"/>
    </location>
</feature>
<dbReference type="Gene3D" id="3.40.50.300">
    <property type="entry name" value="P-loop containing nucleotide triphosphate hydrolases"/>
    <property type="match status" value="1"/>
</dbReference>
<dbReference type="PANTHER" id="PTHR45623:SF33">
    <property type="entry name" value="OS01G0881000 PROTEIN"/>
    <property type="match status" value="1"/>
</dbReference>
<dbReference type="InterPro" id="IPR038718">
    <property type="entry name" value="SNF2-like_sf"/>
</dbReference>